<gene>
    <name evidence="7" type="ORF">Ccl03g_01310</name>
</gene>
<organism evidence="7 8">
    <name type="scientific">Enterocloster clostridioformis</name>
    <dbReference type="NCBI Taxonomy" id="1531"/>
    <lineage>
        <taxon>Bacteria</taxon>
        <taxon>Bacillati</taxon>
        <taxon>Bacillota</taxon>
        <taxon>Clostridia</taxon>
        <taxon>Lachnospirales</taxon>
        <taxon>Lachnospiraceae</taxon>
        <taxon>Enterocloster</taxon>
    </lineage>
</organism>
<dbReference type="Proteomes" id="UP000315200">
    <property type="component" value="Unassembled WGS sequence"/>
</dbReference>
<name>A0A829VZD8_9FIRM</name>
<dbReference type="InterPro" id="IPR047057">
    <property type="entry name" value="MerR_fam"/>
</dbReference>
<dbReference type="CDD" id="cd00592">
    <property type="entry name" value="HTH_MerR-like"/>
    <property type="match status" value="1"/>
</dbReference>
<feature type="domain" description="HTH merR-type" evidence="6">
    <location>
        <begin position="22"/>
        <end position="90"/>
    </location>
</feature>
<evidence type="ECO:0000313" key="8">
    <source>
        <dbReference type="Proteomes" id="UP000315200"/>
    </source>
</evidence>
<keyword evidence="2" id="KW-0805">Transcription regulation</keyword>
<dbReference type="Gene3D" id="1.10.1660.10">
    <property type="match status" value="1"/>
</dbReference>
<dbReference type="PANTHER" id="PTHR30204:SF69">
    <property type="entry name" value="MERR-FAMILY TRANSCRIPTIONAL REGULATOR"/>
    <property type="match status" value="1"/>
</dbReference>
<evidence type="ECO:0000256" key="4">
    <source>
        <dbReference type="ARBA" id="ARBA00023163"/>
    </source>
</evidence>
<feature type="coiled-coil region" evidence="5">
    <location>
        <begin position="98"/>
        <end position="125"/>
    </location>
</feature>
<reference evidence="7 8" key="1">
    <citation type="submission" date="2019-06" db="EMBL/GenBank/DDBJ databases">
        <title>Draft genome sequence of [Clostridium] clostridioforme NBRC 113352.</title>
        <authorList>
            <person name="Miura T."/>
            <person name="Furukawa M."/>
            <person name="Shimamura M."/>
            <person name="Ohyama Y."/>
            <person name="Yamazoe A."/>
            <person name="Kawasaki H."/>
        </authorList>
    </citation>
    <scope>NUCLEOTIDE SEQUENCE [LARGE SCALE GENOMIC DNA]</scope>
    <source>
        <strain evidence="7 8">NBRC 113352</strain>
    </source>
</reference>
<accession>A0A829VZD8</accession>
<keyword evidence="3" id="KW-0238">DNA-binding</keyword>
<dbReference type="PRINTS" id="PR00040">
    <property type="entry name" value="HTHMERR"/>
</dbReference>
<evidence type="ECO:0000256" key="2">
    <source>
        <dbReference type="ARBA" id="ARBA00023015"/>
    </source>
</evidence>
<dbReference type="SUPFAM" id="SSF46955">
    <property type="entry name" value="Putative DNA-binding domain"/>
    <property type="match status" value="1"/>
</dbReference>
<proteinExistence type="predicted"/>
<dbReference type="GO" id="GO:0003700">
    <property type="term" value="F:DNA-binding transcription factor activity"/>
    <property type="evidence" value="ECO:0007669"/>
    <property type="project" value="InterPro"/>
</dbReference>
<evidence type="ECO:0000256" key="1">
    <source>
        <dbReference type="ARBA" id="ARBA00022491"/>
    </source>
</evidence>
<dbReference type="GO" id="GO:0003677">
    <property type="term" value="F:DNA binding"/>
    <property type="evidence" value="ECO:0007669"/>
    <property type="project" value="UniProtKB-KW"/>
</dbReference>
<keyword evidence="5" id="KW-0175">Coiled coil</keyword>
<dbReference type="SMART" id="SM00422">
    <property type="entry name" value="HTH_MERR"/>
    <property type="match status" value="1"/>
</dbReference>
<dbReference type="EMBL" id="BJLB01000001">
    <property type="protein sequence ID" value="GEA34418.1"/>
    <property type="molecule type" value="Genomic_DNA"/>
</dbReference>
<dbReference type="PROSITE" id="PS00552">
    <property type="entry name" value="HTH_MERR_1"/>
    <property type="match status" value="1"/>
</dbReference>
<comment type="caution">
    <text evidence="7">The sequence shown here is derived from an EMBL/GenBank/DDBJ whole genome shotgun (WGS) entry which is preliminary data.</text>
</comment>
<dbReference type="InterPro" id="IPR009061">
    <property type="entry name" value="DNA-bd_dom_put_sf"/>
</dbReference>
<evidence type="ECO:0000256" key="5">
    <source>
        <dbReference type="SAM" id="Coils"/>
    </source>
</evidence>
<dbReference type="AlphaFoldDB" id="A0A829VZD8"/>
<evidence type="ECO:0000259" key="6">
    <source>
        <dbReference type="PROSITE" id="PS50937"/>
    </source>
</evidence>
<dbReference type="PANTHER" id="PTHR30204">
    <property type="entry name" value="REDOX-CYCLING DRUG-SENSING TRANSCRIPTIONAL ACTIVATOR SOXR"/>
    <property type="match status" value="1"/>
</dbReference>
<evidence type="ECO:0000256" key="3">
    <source>
        <dbReference type="ARBA" id="ARBA00023125"/>
    </source>
</evidence>
<dbReference type="Pfam" id="PF13411">
    <property type="entry name" value="MerR_1"/>
    <property type="match status" value="1"/>
</dbReference>
<dbReference type="PROSITE" id="PS50937">
    <property type="entry name" value="HTH_MERR_2"/>
    <property type="match status" value="1"/>
</dbReference>
<keyword evidence="4" id="KW-0804">Transcription</keyword>
<sequence length="289" mass="33790">MKKLNETEGVKMEKALEEKTGGYLIGDVAQMVGLSRDALRFYEKKGIIRADKKENGYRYYSEADIYRLMYILYHRKMNTSLEEIGGLMSGQNSTSAMRQHVRQRMAEEEEALRRHNQAIMRLKLVEKDISRIEACMGRYSIRKFPKAYVMANCSDLQEGLRTWFKLSSTIPGLDMAYFYNVLTYTGQDLEEKGTQLLLYEELDKGLGQEFDRSLYSMTEEPECIYTIIESEYTLPAFDMIHKMVQWAHKHGLDPTERIYANNMTSFFAKDRTTYCLEIYMPFKRIASPV</sequence>
<keyword evidence="1" id="KW-0678">Repressor</keyword>
<dbReference type="InterPro" id="IPR000551">
    <property type="entry name" value="MerR-type_HTH_dom"/>
</dbReference>
<protein>
    <submittedName>
        <fullName evidence="7">MerR family transcriptional regulator</fullName>
    </submittedName>
</protein>
<evidence type="ECO:0000313" key="7">
    <source>
        <dbReference type="EMBL" id="GEA34418.1"/>
    </source>
</evidence>